<proteinExistence type="inferred from homology"/>
<dbReference type="GO" id="GO:0043622">
    <property type="term" value="P:cortical microtubule organization"/>
    <property type="evidence" value="ECO:0007669"/>
    <property type="project" value="InterPro"/>
</dbReference>
<reference evidence="3" key="1">
    <citation type="submission" date="2022-03" db="EMBL/GenBank/DDBJ databases">
        <title>A functionally conserved STORR gene fusion in Papaver species that diverged 16.8 million years ago.</title>
        <authorList>
            <person name="Catania T."/>
        </authorList>
    </citation>
    <scope>NUCLEOTIDE SEQUENCE</scope>
    <source>
        <strain evidence="3">S-191538</strain>
    </source>
</reference>
<keyword evidence="2" id="KW-0493">Microtubule</keyword>
<accession>A0AA41VEC8</accession>
<dbReference type="Proteomes" id="UP001177140">
    <property type="component" value="Unassembled WGS sequence"/>
</dbReference>
<name>A0AA41VEC8_PAPNU</name>
<dbReference type="AlphaFoldDB" id="A0AA41VEC8"/>
<evidence type="ECO:0000256" key="1">
    <source>
        <dbReference type="ARBA" id="ARBA00009656"/>
    </source>
</evidence>
<dbReference type="GO" id="GO:0010005">
    <property type="term" value="C:cortical microtubule, transverse to long axis"/>
    <property type="evidence" value="ECO:0007669"/>
    <property type="project" value="TreeGrafter"/>
</dbReference>
<keyword evidence="4" id="KW-1185">Reference proteome</keyword>
<sequence length="88" mass="9797">MMVRSGEGQRSLGYLFAGPEDPNRLIHLLILLLRSQFRNYARDSNNYYRGDGQNTDNFIYDRPSTKVHVAPGGGSSLGYLFGEGGGRK</sequence>
<evidence type="ECO:0000313" key="4">
    <source>
        <dbReference type="Proteomes" id="UP001177140"/>
    </source>
</evidence>
<protein>
    <submittedName>
        <fullName evidence="3">Uncharacterized protein</fullName>
    </submittedName>
</protein>
<dbReference type="InterPro" id="IPR039613">
    <property type="entry name" value="SPR1/2/3/4/5"/>
</dbReference>
<dbReference type="PANTHER" id="PTHR33403">
    <property type="entry name" value="SPR1"/>
    <property type="match status" value="1"/>
</dbReference>
<evidence type="ECO:0000256" key="2">
    <source>
        <dbReference type="ARBA" id="ARBA00022701"/>
    </source>
</evidence>
<dbReference type="EMBL" id="JAJJMA010203548">
    <property type="protein sequence ID" value="MCL7039649.1"/>
    <property type="molecule type" value="Genomic_DNA"/>
</dbReference>
<organism evidence="3 4">
    <name type="scientific">Papaver nudicaule</name>
    <name type="common">Iceland poppy</name>
    <dbReference type="NCBI Taxonomy" id="74823"/>
    <lineage>
        <taxon>Eukaryota</taxon>
        <taxon>Viridiplantae</taxon>
        <taxon>Streptophyta</taxon>
        <taxon>Embryophyta</taxon>
        <taxon>Tracheophyta</taxon>
        <taxon>Spermatophyta</taxon>
        <taxon>Magnoliopsida</taxon>
        <taxon>Ranunculales</taxon>
        <taxon>Papaveraceae</taxon>
        <taxon>Papaveroideae</taxon>
        <taxon>Papaver</taxon>
    </lineage>
</organism>
<evidence type="ECO:0000313" key="3">
    <source>
        <dbReference type="EMBL" id="MCL7039649.1"/>
    </source>
</evidence>
<comment type="caution">
    <text evidence="3">The sequence shown here is derived from an EMBL/GenBank/DDBJ whole genome shotgun (WGS) entry which is preliminary data.</text>
</comment>
<dbReference type="PANTHER" id="PTHR33403:SF31">
    <property type="entry name" value="PROTEIN SPIRAL1-LIKE 1"/>
    <property type="match status" value="1"/>
</dbReference>
<comment type="similarity">
    <text evidence="1">Belongs to the SPIRAL1 family.</text>
</comment>
<gene>
    <name evidence="3" type="ORF">MKW94_004716</name>
</gene>